<proteinExistence type="predicted"/>
<dbReference type="PANTHER" id="PTHR23521:SF3">
    <property type="entry name" value="MFS TRANSPORTER"/>
    <property type="match status" value="1"/>
</dbReference>
<dbReference type="InterPro" id="IPR020846">
    <property type="entry name" value="MFS_dom"/>
</dbReference>
<dbReference type="InterPro" id="IPR011701">
    <property type="entry name" value="MFS"/>
</dbReference>
<feature type="transmembrane region" description="Helical" evidence="4">
    <location>
        <begin position="99"/>
        <end position="118"/>
    </location>
</feature>
<organism evidence="6 7">
    <name type="scientific">Roseateles toxinivorans</name>
    <dbReference type="NCBI Taxonomy" id="270368"/>
    <lineage>
        <taxon>Bacteria</taxon>
        <taxon>Pseudomonadati</taxon>
        <taxon>Pseudomonadota</taxon>
        <taxon>Betaproteobacteria</taxon>
        <taxon>Burkholderiales</taxon>
        <taxon>Sphaerotilaceae</taxon>
        <taxon>Roseateles</taxon>
    </lineage>
</organism>
<dbReference type="PROSITE" id="PS50850">
    <property type="entry name" value="MFS"/>
    <property type="match status" value="1"/>
</dbReference>
<feature type="transmembrane region" description="Helical" evidence="4">
    <location>
        <begin position="75"/>
        <end position="93"/>
    </location>
</feature>
<protein>
    <submittedName>
        <fullName evidence="6">Putative MFS family arabinose efflux permease</fullName>
    </submittedName>
</protein>
<feature type="transmembrane region" description="Helical" evidence="4">
    <location>
        <begin position="220"/>
        <end position="240"/>
    </location>
</feature>
<feature type="transmembrane region" description="Helical" evidence="4">
    <location>
        <begin position="246"/>
        <end position="269"/>
    </location>
</feature>
<keyword evidence="3 4" id="KW-0472">Membrane</keyword>
<feature type="transmembrane region" description="Helical" evidence="4">
    <location>
        <begin position="301"/>
        <end position="322"/>
    </location>
</feature>
<evidence type="ECO:0000259" key="5">
    <source>
        <dbReference type="PROSITE" id="PS50850"/>
    </source>
</evidence>
<feature type="transmembrane region" description="Helical" evidence="4">
    <location>
        <begin position="130"/>
        <end position="155"/>
    </location>
</feature>
<evidence type="ECO:0000256" key="2">
    <source>
        <dbReference type="ARBA" id="ARBA00022989"/>
    </source>
</evidence>
<dbReference type="GO" id="GO:0022857">
    <property type="term" value="F:transmembrane transporter activity"/>
    <property type="evidence" value="ECO:0007669"/>
    <property type="project" value="InterPro"/>
</dbReference>
<keyword evidence="2 4" id="KW-1133">Transmembrane helix</keyword>
<feature type="transmembrane region" description="Helical" evidence="4">
    <location>
        <begin position="362"/>
        <end position="384"/>
    </location>
</feature>
<evidence type="ECO:0000313" key="6">
    <source>
        <dbReference type="EMBL" id="TDP59741.1"/>
    </source>
</evidence>
<keyword evidence="7" id="KW-1185">Reference proteome</keyword>
<dbReference type="Proteomes" id="UP000295361">
    <property type="component" value="Unassembled WGS sequence"/>
</dbReference>
<reference evidence="6 7" key="1">
    <citation type="submission" date="2019-03" db="EMBL/GenBank/DDBJ databases">
        <title>Genomic Encyclopedia of Type Strains, Phase IV (KMG-IV): sequencing the most valuable type-strain genomes for metagenomic binning, comparative biology and taxonomic classification.</title>
        <authorList>
            <person name="Goeker M."/>
        </authorList>
    </citation>
    <scope>NUCLEOTIDE SEQUENCE [LARGE SCALE GENOMIC DNA]</scope>
    <source>
        <strain evidence="6 7">DSM 16998</strain>
    </source>
</reference>
<dbReference type="InterPro" id="IPR036259">
    <property type="entry name" value="MFS_trans_sf"/>
</dbReference>
<evidence type="ECO:0000313" key="7">
    <source>
        <dbReference type="Proteomes" id="UP000295361"/>
    </source>
</evidence>
<evidence type="ECO:0000256" key="4">
    <source>
        <dbReference type="SAM" id="Phobius"/>
    </source>
</evidence>
<feature type="domain" description="Major facilitator superfamily (MFS) profile" evidence="5">
    <location>
        <begin position="205"/>
        <end position="400"/>
    </location>
</feature>
<accession>A0A4R6QBK4</accession>
<dbReference type="AlphaFoldDB" id="A0A4R6QBK4"/>
<dbReference type="OrthoDB" id="9781976at2"/>
<feature type="transmembrane region" description="Helical" evidence="4">
    <location>
        <begin position="42"/>
        <end position="63"/>
    </location>
</feature>
<gene>
    <name evidence="6" type="ORF">DES47_11760</name>
</gene>
<name>A0A4R6QBK4_9BURK</name>
<sequence length="400" mass="41763">MPGKRGAMAVLLLCQVGTMTVWFSSASVVALVKQSQALTPLQAALLTSSVQIGFVLGTLTSALLQLADRLDPKRLFMSCALTAAAATAVLALLEPVSPLVFALRLLTGACMAGVYPVGMRLAATWARGDLGLLVGFLVGALTLGSASPHALAAWVQADWRVVYGVAAACAALSALGIRWFTVGPNHARAASVHFGQMLEAWRRPALRLANLGYLGHMWELYAMWAWLAVFLTASFEAVGMTNAKHFAALLTFAAIAAGAPGAWLGGVLADRYGRTALTTGAMAISAGCALLMGWMFAAPPWLVAVVAVVWGVSVIADSAQFSASIAELSEPQNVGTMLTAQTCAGFSLTLVSIHLVPELVAWAGWTVAFGVLALGPMAGCVAMLRLRQRPEALRMAGGRR</sequence>
<dbReference type="PANTHER" id="PTHR23521">
    <property type="entry name" value="TRANSPORTER MFS SUPERFAMILY"/>
    <property type="match status" value="1"/>
</dbReference>
<dbReference type="SUPFAM" id="SSF103473">
    <property type="entry name" value="MFS general substrate transporter"/>
    <property type="match status" value="1"/>
</dbReference>
<evidence type="ECO:0000256" key="3">
    <source>
        <dbReference type="ARBA" id="ARBA00023136"/>
    </source>
</evidence>
<dbReference type="InParanoid" id="A0A4R6QBK4"/>
<dbReference type="Pfam" id="PF07690">
    <property type="entry name" value="MFS_1"/>
    <property type="match status" value="1"/>
</dbReference>
<dbReference type="Gene3D" id="1.20.1250.20">
    <property type="entry name" value="MFS general substrate transporter like domains"/>
    <property type="match status" value="1"/>
</dbReference>
<comment type="caution">
    <text evidence="6">The sequence shown here is derived from an EMBL/GenBank/DDBJ whole genome shotgun (WGS) entry which is preliminary data.</text>
</comment>
<keyword evidence="1 4" id="KW-0812">Transmembrane</keyword>
<evidence type="ECO:0000256" key="1">
    <source>
        <dbReference type="ARBA" id="ARBA00022692"/>
    </source>
</evidence>
<dbReference type="EMBL" id="SNXS01000017">
    <property type="protein sequence ID" value="TDP59741.1"/>
    <property type="molecule type" value="Genomic_DNA"/>
</dbReference>
<dbReference type="GO" id="GO:0005886">
    <property type="term" value="C:plasma membrane"/>
    <property type="evidence" value="ECO:0007669"/>
    <property type="project" value="TreeGrafter"/>
</dbReference>
<dbReference type="RefSeq" id="WP_133704036.1">
    <property type="nucleotide sequence ID" value="NZ_SNXS01000017.1"/>
</dbReference>
<feature type="transmembrane region" description="Helical" evidence="4">
    <location>
        <begin position="161"/>
        <end position="180"/>
    </location>
</feature>